<dbReference type="NCBIfam" id="TIGR00730">
    <property type="entry name" value="Rossman fold protein, TIGR00730 family"/>
    <property type="match status" value="1"/>
</dbReference>
<dbReference type="Gene3D" id="3.40.50.450">
    <property type="match status" value="1"/>
</dbReference>
<dbReference type="PANTHER" id="PTHR43393:SF3">
    <property type="entry name" value="LYSINE DECARBOXYLASE-LIKE PROTEIN"/>
    <property type="match status" value="1"/>
</dbReference>
<dbReference type="InterPro" id="IPR052341">
    <property type="entry name" value="LOG_family_nucleotidases"/>
</dbReference>
<proteinExistence type="inferred from homology"/>
<dbReference type="Proteomes" id="UP001517367">
    <property type="component" value="Unassembled WGS sequence"/>
</dbReference>
<sequence length="249" mass="28603">MMNKFVREEVSFFKGARTRLQELKYVLGVVYQFYKGFRKLHFVGPCVTVFGSARFKEDHPYYEMARKVSAEISKLGFAIMTGGGPGIMEAGNRGAKDAGGLSVGCNIVLPHEQHENPYLDTFVNIEYFFVRKELLRKYSYAFVVLPGGFGTLDEFFETLTLIQTGKVEKFPIVIMGKEFHQHIYEHVQLMMEQKTISPEDMDLLLFTDDVEEVVAHIRKYKETAPIFKLKSPKKAWWIFGEEKPDAKAS</sequence>
<accession>A0ABW9JBS9</accession>
<reference evidence="3 4" key="1">
    <citation type="submission" date="2024-12" db="EMBL/GenBank/DDBJ databases">
        <authorList>
            <person name="Hu S."/>
        </authorList>
    </citation>
    <scope>NUCLEOTIDE SEQUENCE [LARGE SCALE GENOMIC DNA]</scope>
    <source>
        <strain evidence="3 4">P-25</strain>
    </source>
</reference>
<dbReference type="Pfam" id="PF03641">
    <property type="entry name" value="Lysine_decarbox"/>
    <property type="match status" value="1"/>
</dbReference>
<comment type="catalytic activity">
    <reaction evidence="1">
        <text>AMP + H2O = D-ribose 5-phosphate + adenine</text>
        <dbReference type="Rhea" id="RHEA:20129"/>
        <dbReference type="ChEBI" id="CHEBI:15377"/>
        <dbReference type="ChEBI" id="CHEBI:16708"/>
        <dbReference type="ChEBI" id="CHEBI:78346"/>
        <dbReference type="ChEBI" id="CHEBI:456215"/>
        <dbReference type="EC" id="3.2.2.4"/>
    </reaction>
</comment>
<dbReference type="RefSeq" id="WP_138727436.1">
    <property type="nucleotide sequence ID" value="NZ_SRMP02000001.1"/>
</dbReference>
<name>A0ABW9JBS9_9SPHI</name>
<dbReference type="InterPro" id="IPR005269">
    <property type="entry name" value="LOG"/>
</dbReference>
<evidence type="ECO:0000256" key="1">
    <source>
        <dbReference type="ARBA" id="ARBA00000274"/>
    </source>
</evidence>
<keyword evidence="4" id="KW-1185">Reference proteome</keyword>
<dbReference type="EMBL" id="SRMP02000001">
    <property type="protein sequence ID" value="MFN0289822.1"/>
    <property type="molecule type" value="Genomic_DNA"/>
</dbReference>
<evidence type="ECO:0000256" key="2">
    <source>
        <dbReference type="RuleBase" id="RU363015"/>
    </source>
</evidence>
<evidence type="ECO:0000313" key="4">
    <source>
        <dbReference type="Proteomes" id="UP001517367"/>
    </source>
</evidence>
<organism evidence="3 4">
    <name type="scientific">Pedobacter helvus</name>
    <dbReference type="NCBI Taxonomy" id="2563444"/>
    <lineage>
        <taxon>Bacteria</taxon>
        <taxon>Pseudomonadati</taxon>
        <taxon>Bacteroidota</taxon>
        <taxon>Sphingobacteriia</taxon>
        <taxon>Sphingobacteriales</taxon>
        <taxon>Sphingobacteriaceae</taxon>
        <taxon>Pedobacter</taxon>
    </lineage>
</organism>
<dbReference type="EC" id="3.2.2.n1" evidence="2"/>
<keyword evidence="2" id="KW-0378">Hydrolase</keyword>
<dbReference type="SUPFAM" id="SSF102405">
    <property type="entry name" value="MCP/YpsA-like"/>
    <property type="match status" value="1"/>
</dbReference>
<keyword evidence="2" id="KW-0203">Cytokinin biosynthesis</keyword>
<gene>
    <name evidence="3" type="ORF">E5L68_000380</name>
</gene>
<protein>
    <recommendedName>
        <fullName evidence="2">Cytokinin riboside 5'-monophosphate phosphoribohydrolase</fullName>
        <ecNumber evidence="2">3.2.2.n1</ecNumber>
    </recommendedName>
</protein>
<evidence type="ECO:0000313" key="3">
    <source>
        <dbReference type="EMBL" id="MFN0289822.1"/>
    </source>
</evidence>
<dbReference type="InterPro" id="IPR031100">
    <property type="entry name" value="LOG_fam"/>
</dbReference>
<comment type="similarity">
    <text evidence="2">Belongs to the LOG family.</text>
</comment>
<dbReference type="PANTHER" id="PTHR43393">
    <property type="entry name" value="CYTOKININ RIBOSIDE 5'-MONOPHOSPHATE PHOSPHORIBOHYDROLASE"/>
    <property type="match status" value="1"/>
</dbReference>
<comment type="caution">
    <text evidence="3">The sequence shown here is derived from an EMBL/GenBank/DDBJ whole genome shotgun (WGS) entry which is preliminary data.</text>
</comment>